<comment type="caution">
    <text evidence="2">The sequence shown here is derived from an EMBL/GenBank/DDBJ whole genome shotgun (WGS) entry which is preliminary data.</text>
</comment>
<dbReference type="EMBL" id="JACYNP010000001">
    <property type="protein sequence ID" value="MBD8120347.1"/>
    <property type="molecule type" value="Genomic_DNA"/>
</dbReference>
<dbReference type="Pfam" id="PF22275">
    <property type="entry name" value="DUF6957"/>
    <property type="match status" value="1"/>
</dbReference>
<sequence>MNNQLIGDLLFGPAQPLSGSKLDDDTLLKLACEEFPEKEFCIVRRWMLIDVILADDEESLIRSSGLRPVLIYAQAMITKAGTKAEAIQGVLSGFQLTFEDCFFETQDMLYILAGRGSRKFASKPSVSALADLCGSGLWSTYESRSTNSSA</sequence>
<evidence type="ECO:0000313" key="3">
    <source>
        <dbReference type="Proteomes" id="UP000625247"/>
    </source>
</evidence>
<dbReference type="InterPro" id="IPR054232">
    <property type="entry name" value="DUF6957"/>
</dbReference>
<organism evidence="2 3">
    <name type="scientific">Pseudomonas lutea</name>
    <dbReference type="NCBI Taxonomy" id="243924"/>
    <lineage>
        <taxon>Bacteria</taxon>
        <taxon>Pseudomonadati</taxon>
        <taxon>Pseudomonadota</taxon>
        <taxon>Gammaproteobacteria</taxon>
        <taxon>Pseudomonadales</taxon>
        <taxon>Pseudomonadaceae</taxon>
        <taxon>Pseudomonas</taxon>
    </lineage>
</organism>
<keyword evidence="3" id="KW-1185">Reference proteome</keyword>
<accession>A0ABR9A361</accession>
<name>A0ABR9A361_9PSED</name>
<feature type="domain" description="DUF6957" evidence="1">
    <location>
        <begin position="18"/>
        <end position="123"/>
    </location>
</feature>
<gene>
    <name evidence="2" type="ORF">IFT62_03900</name>
</gene>
<evidence type="ECO:0000259" key="1">
    <source>
        <dbReference type="Pfam" id="PF22275"/>
    </source>
</evidence>
<protein>
    <recommendedName>
        <fullName evidence="1">DUF6957 domain-containing protein</fullName>
    </recommendedName>
</protein>
<reference evidence="2 3" key="1">
    <citation type="journal article" date="2020" name="FEMS Microbiol. Ecol.">
        <title>Temporal dynamics of bacterial communities during seed development and maturation.</title>
        <authorList>
            <person name="Chesneau G."/>
            <person name="Torres-Cortes G."/>
            <person name="Briand M."/>
            <person name="Darrasse A."/>
            <person name="Preveaux A."/>
            <person name="Marais C."/>
            <person name="Jacques M.A."/>
            <person name="Shade A."/>
            <person name="Barret M."/>
        </authorList>
    </citation>
    <scope>NUCLEOTIDE SEQUENCE [LARGE SCALE GENOMIC DNA]</scope>
    <source>
        <strain evidence="2 3">CFBP13723</strain>
    </source>
</reference>
<dbReference type="RefSeq" id="WP_191943075.1">
    <property type="nucleotide sequence ID" value="NZ_JACYNP010000001.1"/>
</dbReference>
<proteinExistence type="predicted"/>
<dbReference type="Proteomes" id="UP000625247">
    <property type="component" value="Unassembled WGS sequence"/>
</dbReference>
<evidence type="ECO:0000313" key="2">
    <source>
        <dbReference type="EMBL" id="MBD8120347.1"/>
    </source>
</evidence>